<comment type="caution">
    <text evidence="1">The sequence shown here is derived from an EMBL/GenBank/DDBJ whole genome shotgun (WGS) entry which is preliminary data.</text>
</comment>
<sequence length="101" mass="11510">MGVQNGYNGTRLFLFNGHESTPKEEFVDVKLYRIRLFANKDEAKSENTASRISTQSKHSTIDEFQNKLQVKNIVELLDVDQGKASVIIGTVIAIHEEEGWW</sequence>
<proteinExistence type="predicted"/>
<gene>
    <name evidence="1" type="ORF">CTI12_AA066250</name>
</gene>
<reference evidence="1 2" key="1">
    <citation type="journal article" date="2018" name="Mol. Plant">
        <title>The genome of Artemisia annua provides insight into the evolution of Asteraceae family and artemisinin biosynthesis.</title>
        <authorList>
            <person name="Shen Q."/>
            <person name="Zhang L."/>
            <person name="Liao Z."/>
            <person name="Wang S."/>
            <person name="Yan T."/>
            <person name="Shi P."/>
            <person name="Liu M."/>
            <person name="Fu X."/>
            <person name="Pan Q."/>
            <person name="Wang Y."/>
            <person name="Lv Z."/>
            <person name="Lu X."/>
            <person name="Zhang F."/>
            <person name="Jiang W."/>
            <person name="Ma Y."/>
            <person name="Chen M."/>
            <person name="Hao X."/>
            <person name="Li L."/>
            <person name="Tang Y."/>
            <person name="Lv G."/>
            <person name="Zhou Y."/>
            <person name="Sun X."/>
            <person name="Brodelius P.E."/>
            <person name="Rose J.K.C."/>
            <person name="Tang K."/>
        </authorList>
    </citation>
    <scope>NUCLEOTIDE SEQUENCE [LARGE SCALE GENOMIC DNA]</scope>
    <source>
        <strain evidence="2">cv. Huhao1</strain>
        <tissue evidence="1">Leaf</tissue>
    </source>
</reference>
<protein>
    <submittedName>
        <fullName evidence="1">Uncharacterized protein</fullName>
    </submittedName>
</protein>
<name>A0A2U1Q786_ARTAN</name>
<accession>A0A2U1Q786</accession>
<keyword evidence="2" id="KW-1185">Reference proteome</keyword>
<evidence type="ECO:0000313" key="2">
    <source>
        <dbReference type="Proteomes" id="UP000245207"/>
    </source>
</evidence>
<dbReference type="OrthoDB" id="1430067at2759"/>
<dbReference type="EMBL" id="PKPP01000350">
    <property type="protein sequence ID" value="PWA93876.1"/>
    <property type="molecule type" value="Genomic_DNA"/>
</dbReference>
<evidence type="ECO:0000313" key="1">
    <source>
        <dbReference type="EMBL" id="PWA93876.1"/>
    </source>
</evidence>
<organism evidence="1 2">
    <name type="scientific">Artemisia annua</name>
    <name type="common">Sweet wormwood</name>
    <dbReference type="NCBI Taxonomy" id="35608"/>
    <lineage>
        <taxon>Eukaryota</taxon>
        <taxon>Viridiplantae</taxon>
        <taxon>Streptophyta</taxon>
        <taxon>Embryophyta</taxon>
        <taxon>Tracheophyta</taxon>
        <taxon>Spermatophyta</taxon>
        <taxon>Magnoliopsida</taxon>
        <taxon>eudicotyledons</taxon>
        <taxon>Gunneridae</taxon>
        <taxon>Pentapetalae</taxon>
        <taxon>asterids</taxon>
        <taxon>campanulids</taxon>
        <taxon>Asterales</taxon>
        <taxon>Asteraceae</taxon>
        <taxon>Asteroideae</taxon>
        <taxon>Anthemideae</taxon>
        <taxon>Artemisiinae</taxon>
        <taxon>Artemisia</taxon>
    </lineage>
</organism>
<dbReference type="Proteomes" id="UP000245207">
    <property type="component" value="Unassembled WGS sequence"/>
</dbReference>
<dbReference type="AlphaFoldDB" id="A0A2U1Q786"/>